<dbReference type="InterPro" id="IPR036890">
    <property type="entry name" value="HATPase_C_sf"/>
</dbReference>
<dbReference type="EMBL" id="JAATEJ010000040">
    <property type="protein sequence ID" value="NJP48100.1"/>
    <property type="molecule type" value="Genomic_DNA"/>
</dbReference>
<dbReference type="SUPFAM" id="SSF55874">
    <property type="entry name" value="ATPase domain of HSP90 chaperone/DNA topoisomerase II/histidine kinase"/>
    <property type="match status" value="1"/>
</dbReference>
<dbReference type="InterPro" id="IPR036457">
    <property type="entry name" value="PPM-type-like_dom_sf"/>
</dbReference>
<dbReference type="SUPFAM" id="SSF55781">
    <property type="entry name" value="GAF domain-like"/>
    <property type="match status" value="1"/>
</dbReference>
<organism evidence="3 4">
    <name type="scientific">Actinacidiphila epipremni</name>
    <dbReference type="NCBI Taxonomy" id="2053013"/>
    <lineage>
        <taxon>Bacteria</taxon>
        <taxon>Bacillati</taxon>
        <taxon>Actinomycetota</taxon>
        <taxon>Actinomycetes</taxon>
        <taxon>Kitasatosporales</taxon>
        <taxon>Streptomycetaceae</taxon>
        <taxon>Actinacidiphila</taxon>
    </lineage>
</organism>
<dbReference type="Gene3D" id="3.30.450.40">
    <property type="match status" value="1"/>
</dbReference>
<dbReference type="Proteomes" id="UP000734511">
    <property type="component" value="Unassembled WGS sequence"/>
</dbReference>
<dbReference type="SMART" id="SM00331">
    <property type="entry name" value="PP2C_SIG"/>
    <property type="match status" value="1"/>
</dbReference>
<dbReference type="Gene3D" id="3.30.565.10">
    <property type="entry name" value="Histidine kinase-like ATPase, C-terminal domain"/>
    <property type="match status" value="1"/>
</dbReference>
<protein>
    <submittedName>
        <fullName evidence="3">SpoIIE family protein phosphatase</fullName>
    </submittedName>
</protein>
<accession>A0ABX0ZVW4</accession>
<dbReference type="Pfam" id="PF13581">
    <property type="entry name" value="HATPase_c_2"/>
    <property type="match status" value="1"/>
</dbReference>
<evidence type="ECO:0000313" key="4">
    <source>
        <dbReference type="Proteomes" id="UP000734511"/>
    </source>
</evidence>
<dbReference type="Pfam" id="PF13185">
    <property type="entry name" value="GAF_2"/>
    <property type="match status" value="1"/>
</dbReference>
<dbReference type="CDD" id="cd16936">
    <property type="entry name" value="HATPase_RsbW-like"/>
    <property type="match status" value="1"/>
</dbReference>
<dbReference type="PANTHER" id="PTHR43156">
    <property type="entry name" value="STAGE II SPORULATION PROTEIN E-RELATED"/>
    <property type="match status" value="1"/>
</dbReference>
<keyword evidence="4" id="KW-1185">Reference proteome</keyword>
<gene>
    <name evidence="3" type="ORF">HCN08_32560</name>
</gene>
<dbReference type="RefSeq" id="WP_167986928.1">
    <property type="nucleotide sequence ID" value="NZ_JAATEJ010000040.1"/>
</dbReference>
<dbReference type="Gene3D" id="3.60.40.10">
    <property type="entry name" value="PPM-type phosphatase domain"/>
    <property type="match status" value="1"/>
</dbReference>
<dbReference type="InterPro" id="IPR052016">
    <property type="entry name" value="Bact_Sigma-Reg"/>
</dbReference>
<name>A0ABX0ZVW4_9ACTN</name>
<dbReference type="Pfam" id="PF07228">
    <property type="entry name" value="SpoIIE"/>
    <property type="match status" value="1"/>
</dbReference>
<keyword evidence="1" id="KW-0378">Hydrolase</keyword>
<feature type="domain" description="PPM-type phosphatase" evidence="2">
    <location>
        <begin position="209"/>
        <end position="427"/>
    </location>
</feature>
<dbReference type="InterPro" id="IPR001932">
    <property type="entry name" value="PPM-type_phosphatase-like_dom"/>
</dbReference>
<evidence type="ECO:0000256" key="1">
    <source>
        <dbReference type="ARBA" id="ARBA00022801"/>
    </source>
</evidence>
<evidence type="ECO:0000313" key="3">
    <source>
        <dbReference type="EMBL" id="NJP48100.1"/>
    </source>
</evidence>
<reference evidence="3 4" key="1">
    <citation type="submission" date="2020-03" db="EMBL/GenBank/DDBJ databases">
        <title>WGS of actinomycetes isolated from Thailand.</title>
        <authorList>
            <person name="Thawai C."/>
        </authorList>
    </citation>
    <scope>NUCLEOTIDE SEQUENCE [LARGE SCALE GENOMIC DNA]</scope>
    <source>
        <strain evidence="3 4">PRB2-1</strain>
    </source>
</reference>
<sequence>MTRLTRRHAAGDDALRAAVAAVGSTLDVARTADELVRAAVPALAELAVVDLFDGVTDGEEPPPGPVDGWAVTLRRAAVCPSGQPRGGAAVGAEVGYHPGSPYERCLDGGGPQLVAEAAEGAAWLPAEARAVAAHGVVVVPLAAHGAVLGLLHLYRGREYARFHRDDLDVAAGLGRYGGACLDNARRATHETRSLEALRHALLRDVVPAHPSVEHARRYLPGRLDRGAGGSWCDVIALSSARVALIAGDATGRGMQAVARAGRARSAIRALLSMDLAPGELLTHLDHVVRRLVATNKAAGETNGVTTTCLVAFYDPVSGRCQAASAGHPPPVLVRPGRRPEALDMPVGRPFGEHGVPFETVTWDIPDGGVLAFHAGGPARGHGGGPPAALLRALEEPADSLEEMAGNAADALREGRPADEDAVLLLARPRPVPAPDVVSWELPPEPAAVSRARDLAAGQLTAWGAEDEAATMRLIVSELLTNAIRYGRPPLTLRLIRGDRLVCEVADASSTSPHLRHAAGTDEGGRGLFLVAQLADTWGTRYTPQGKTIWAEQPLDG</sequence>
<comment type="caution">
    <text evidence="3">The sequence shown here is derived from an EMBL/GenBank/DDBJ whole genome shotgun (WGS) entry which is preliminary data.</text>
</comment>
<proteinExistence type="predicted"/>
<dbReference type="InterPro" id="IPR029016">
    <property type="entry name" value="GAF-like_dom_sf"/>
</dbReference>
<dbReference type="InterPro" id="IPR003018">
    <property type="entry name" value="GAF"/>
</dbReference>
<dbReference type="InterPro" id="IPR003594">
    <property type="entry name" value="HATPase_dom"/>
</dbReference>
<dbReference type="PANTHER" id="PTHR43156:SF2">
    <property type="entry name" value="STAGE II SPORULATION PROTEIN E"/>
    <property type="match status" value="1"/>
</dbReference>
<evidence type="ECO:0000259" key="2">
    <source>
        <dbReference type="SMART" id="SM00331"/>
    </source>
</evidence>